<dbReference type="GO" id="GO:0005975">
    <property type="term" value="P:carbohydrate metabolic process"/>
    <property type="evidence" value="ECO:0007669"/>
    <property type="project" value="InterPro"/>
</dbReference>
<gene>
    <name evidence="4" type="ORF">CLODIP_2_CD07906</name>
</gene>
<dbReference type="PANTHER" id="PTHR11927">
    <property type="entry name" value="GALACTOSIDE 2-L-FUCOSYLTRANSFERASE"/>
    <property type="match status" value="1"/>
</dbReference>
<keyword evidence="3" id="KW-0735">Signal-anchor</keyword>
<comment type="similarity">
    <text evidence="3">Belongs to the glycosyltransferase 11 family.</text>
</comment>
<dbReference type="OrthoDB" id="3226at2759"/>
<keyword evidence="3" id="KW-1133">Transmembrane helix</keyword>
<keyword evidence="1 3" id="KW-0328">Glycosyltransferase</keyword>
<evidence type="ECO:0000313" key="4">
    <source>
        <dbReference type="EMBL" id="CAB3359977.1"/>
    </source>
</evidence>
<feature type="transmembrane region" description="Helical" evidence="3">
    <location>
        <begin position="6"/>
        <end position="24"/>
    </location>
</feature>
<keyword evidence="2 3" id="KW-0808">Transferase</keyword>
<dbReference type="EC" id="2.4.1.-" evidence="3"/>
<dbReference type="Proteomes" id="UP000494165">
    <property type="component" value="Unassembled WGS sequence"/>
</dbReference>
<evidence type="ECO:0000256" key="3">
    <source>
        <dbReference type="RuleBase" id="RU363129"/>
    </source>
</evidence>
<reference evidence="4 5" key="1">
    <citation type="submission" date="2020-04" db="EMBL/GenBank/DDBJ databases">
        <authorList>
            <person name="Alioto T."/>
            <person name="Alioto T."/>
            <person name="Gomez Garrido J."/>
        </authorList>
    </citation>
    <scope>NUCLEOTIDE SEQUENCE [LARGE SCALE GENOMIC DNA]</scope>
</reference>
<keyword evidence="3" id="KW-0472">Membrane</keyword>
<protein>
    <recommendedName>
        <fullName evidence="3">L-Fucosyltransferase</fullName>
        <ecNumber evidence="3">2.4.1.-</ecNumber>
    </recommendedName>
</protein>
<dbReference type="PANTHER" id="PTHR11927:SF9">
    <property type="entry name" value="L-FUCOSYLTRANSFERASE"/>
    <property type="match status" value="1"/>
</dbReference>
<dbReference type="Pfam" id="PF01531">
    <property type="entry name" value="Glyco_transf_11"/>
    <property type="match status" value="1"/>
</dbReference>
<evidence type="ECO:0000313" key="5">
    <source>
        <dbReference type="Proteomes" id="UP000494165"/>
    </source>
</evidence>
<accession>A0A8S1BTS0</accession>
<dbReference type="GO" id="GO:0008107">
    <property type="term" value="F:galactoside 2-alpha-L-fucosyltransferase activity"/>
    <property type="evidence" value="ECO:0007669"/>
    <property type="project" value="InterPro"/>
</dbReference>
<organism evidence="4 5">
    <name type="scientific">Cloeon dipterum</name>
    <dbReference type="NCBI Taxonomy" id="197152"/>
    <lineage>
        <taxon>Eukaryota</taxon>
        <taxon>Metazoa</taxon>
        <taxon>Ecdysozoa</taxon>
        <taxon>Arthropoda</taxon>
        <taxon>Hexapoda</taxon>
        <taxon>Insecta</taxon>
        <taxon>Pterygota</taxon>
        <taxon>Palaeoptera</taxon>
        <taxon>Ephemeroptera</taxon>
        <taxon>Pisciforma</taxon>
        <taxon>Baetidae</taxon>
        <taxon>Cloeon</taxon>
    </lineage>
</organism>
<keyword evidence="3" id="KW-0812">Transmembrane</keyword>
<sequence length="344" mass="39865">MLKARFFYSFIICVVIYWLVALKLEILESLNIQKPIRNIANKSTPAELRQNSNTSNAEYNEKLSCPTGPAIAVVYDGYMNFGNQLWSYAVAWALSKSLNRPAFASKIILDKMKLIFPNLSLLPLEDFNHCKLKNFKALNSSLIKMGENLTEQFKNENLRVPVKAVIPELLLPLLEEIREKEFKFHNSVMYKMRETIRLVGGHSRVIVAVHVRRKHYDQYLYVMYRKLPAHSSYYLDAMDWYQKYISKGKLLFLIVSDDVAWCRKNKLDEREDVISVSQDEGHDLALLSMADHNIIDYGAFGMWGGLVTKGSTVTLLNSYYNGIMAKYKDWHMLDESTYMKRAQL</sequence>
<dbReference type="InterPro" id="IPR002516">
    <property type="entry name" value="Glyco_trans_11"/>
</dbReference>
<dbReference type="CDD" id="cd11301">
    <property type="entry name" value="Fut1_Fut2_like"/>
    <property type="match status" value="1"/>
</dbReference>
<dbReference type="GO" id="GO:0032580">
    <property type="term" value="C:Golgi cisterna membrane"/>
    <property type="evidence" value="ECO:0007669"/>
    <property type="project" value="UniProtKB-SubCell"/>
</dbReference>
<dbReference type="EMBL" id="CADEPI010000002">
    <property type="protein sequence ID" value="CAB3359977.1"/>
    <property type="molecule type" value="Genomic_DNA"/>
</dbReference>
<keyword evidence="5" id="KW-1185">Reference proteome</keyword>
<name>A0A8S1BTS0_9INSE</name>
<keyword evidence="3" id="KW-0333">Golgi apparatus</keyword>
<comment type="caution">
    <text evidence="4">The sequence shown here is derived from an EMBL/GenBank/DDBJ whole genome shotgun (WGS) entry which is preliminary data.</text>
</comment>
<evidence type="ECO:0000256" key="1">
    <source>
        <dbReference type="ARBA" id="ARBA00022676"/>
    </source>
</evidence>
<proteinExistence type="inferred from homology"/>
<comment type="pathway">
    <text evidence="3">Protein modification; protein glycosylation.</text>
</comment>
<keyword evidence="3" id="KW-0325">Glycoprotein</keyword>
<dbReference type="AlphaFoldDB" id="A0A8S1BTS0"/>
<comment type="subcellular location">
    <subcellularLocation>
        <location evidence="3">Golgi apparatus</location>
        <location evidence="3">Golgi stack membrane</location>
        <topology evidence="3">Single-pass type II membrane protein</topology>
    </subcellularLocation>
</comment>
<evidence type="ECO:0000256" key="2">
    <source>
        <dbReference type="ARBA" id="ARBA00022679"/>
    </source>
</evidence>